<proteinExistence type="predicted"/>
<evidence type="ECO:0000256" key="1">
    <source>
        <dbReference type="ARBA" id="ARBA00022692"/>
    </source>
</evidence>
<dbReference type="AlphaFoldDB" id="A0AAD9PVC6"/>
<keyword evidence="2 6" id="KW-1133">Transmembrane helix</keyword>
<sequence length="790" mass="89139">MEYNQRERHQNNIQESVDELGSSHVAEGKGSYYTLPSRRFTTIVQGLLFLDLVSSVTLWLCGGNNDYLEENVQHFKFKESVFDLAVIAFLRCSILFFVYPWLESISLKQIDQPYDKKLAFRKCFCHVLCIIFCVGSLTYSVTKGTLIFEKITERHHKLHPTYFALAVTAVVFSLLEMLFALGSFAAMRRLKVQRILNTSINAGSKKKQKVNLGRLMTLAKPELCVLFIASVALLASSGSQIAAPYFFGRVIQASMEEGMSHLNKTIVLLSLIYLAGALAALVRSWLFTLAGQRLVARIRKQASLFASVVEQEVAFFDSNRTGELINRLSSDTQVIQNALTETRADVAVDARKRIPTEKGRQFEIQRLKESRKTALANLTKQINVILPLLAHFENEKQVRIEVVQLDQLFVKMQEVHDMYLSALDDESEIELARQWYDARDMDVLRSKQRINDYLHDAKKLRSGLHDTNSVKSKSSRHSRGSHSSSSSTKLRLIEAKARAAALEVEARFLKEKQALRMASEELELRQKIAEAKAEERTYEEFDEEQNIDGMNNYLEGVKAKLTATPFLSEAKPNDHTTLRVPFGRTVATTPPVTAPTFVTTAGVNPAARPFVSRNPPIKEEYGTPIDTKLSHIKGEECVHKFESDRSGGESAKPDQSYLDIHRKQTELTQMIATQQARSLLPSHEPPTFSGDVMSYPAFIAAFETLIESKVDNSSELLYFLDQYTSGKAKELIKGCLQMKSEDSYKEARRLLKKHFGDPYKIVSAYIAKLSNWPAVRPNDGTGLQEFSTAL</sequence>
<dbReference type="Proteomes" id="UP001249851">
    <property type="component" value="Unassembled WGS sequence"/>
</dbReference>
<evidence type="ECO:0000313" key="8">
    <source>
        <dbReference type="EMBL" id="KAK2549758.1"/>
    </source>
</evidence>
<keyword evidence="3 6" id="KW-0472">Membrane</keyword>
<dbReference type="InterPro" id="IPR005312">
    <property type="entry name" value="DUF1759"/>
</dbReference>
<accession>A0AAD9PVC6</accession>
<reference evidence="8" key="1">
    <citation type="journal article" date="2023" name="G3 (Bethesda)">
        <title>Whole genome assembly and annotation of the endangered Caribbean coral Acropora cervicornis.</title>
        <authorList>
            <person name="Selwyn J.D."/>
            <person name="Vollmer S.V."/>
        </authorList>
    </citation>
    <scope>NUCLEOTIDE SEQUENCE</scope>
    <source>
        <strain evidence="8">K2</strain>
    </source>
</reference>
<evidence type="ECO:0000256" key="5">
    <source>
        <dbReference type="SAM" id="MobiDB-lite"/>
    </source>
</evidence>
<feature type="coiled-coil region" evidence="4">
    <location>
        <begin position="492"/>
        <end position="544"/>
    </location>
</feature>
<feature type="transmembrane region" description="Helical" evidence="6">
    <location>
        <begin position="80"/>
        <end position="102"/>
    </location>
</feature>
<dbReference type="InterPro" id="IPR011527">
    <property type="entry name" value="ABC1_TM_dom"/>
</dbReference>
<feature type="transmembrane region" description="Helical" evidence="6">
    <location>
        <begin position="123"/>
        <end position="142"/>
    </location>
</feature>
<feature type="transmembrane region" description="Helical" evidence="6">
    <location>
        <begin position="223"/>
        <end position="246"/>
    </location>
</feature>
<gene>
    <name evidence="8" type="ORF">P5673_029731</name>
</gene>
<dbReference type="PANTHER" id="PTHR47331:SF4">
    <property type="entry name" value="PEPTIDASE S1 DOMAIN-CONTAINING PROTEIN"/>
    <property type="match status" value="1"/>
</dbReference>
<feature type="domain" description="ABC transmembrane type-1" evidence="7">
    <location>
        <begin position="227"/>
        <end position="341"/>
    </location>
</feature>
<feature type="transmembrane region" description="Helical" evidence="6">
    <location>
        <begin position="40"/>
        <end position="60"/>
    </location>
</feature>
<organism evidence="8 9">
    <name type="scientific">Acropora cervicornis</name>
    <name type="common">Staghorn coral</name>
    <dbReference type="NCBI Taxonomy" id="6130"/>
    <lineage>
        <taxon>Eukaryota</taxon>
        <taxon>Metazoa</taxon>
        <taxon>Cnidaria</taxon>
        <taxon>Anthozoa</taxon>
        <taxon>Hexacorallia</taxon>
        <taxon>Scleractinia</taxon>
        <taxon>Astrocoeniina</taxon>
        <taxon>Acroporidae</taxon>
        <taxon>Acropora</taxon>
    </lineage>
</organism>
<dbReference type="InterPro" id="IPR019498">
    <property type="entry name" value="MENTAL"/>
</dbReference>
<evidence type="ECO:0000259" key="7">
    <source>
        <dbReference type="PROSITE" id="PS50929"/>
    </source>
</evidence>
<name>A0AAD9PVC6_ACRCE</name>
<dbReference type="SUPFAM" id="SSF90123">
    <property type="entry name" value="ABC transporter transmembrane region"/>
    <property type="match status" value="1"/>
</dbReference>
<keyword evidence="1 6" id="KW-0812">Transmembrane</keyword>
<dbReference type="EMBL" id="JARQWQ010000121">
    <property type="protein sequence ID" value="KAK2549758.1"/>
    <property type="molecule type" value="Genomic_DNA"/>
</dbReference>
<evidence type="ECO:0000256" key="2">
    <source>
        <dbReference type="ARBA" id="ARBA00022989"/>
    </source>
</evidence>
<reference evidence="8" key="2">
    <citation type="journal article" date="2023" name="Science">
        <title>Genomic signatures of disease resistance in endangered staghorn corals.</title>
        <authorList>
            <person name="Vollmer S.V."/>
            <person name="Selwyn J.D."/>
            <person name="Despard B.A."/>
            <person name="Roesel C.L."/>
        </authorList>
    </citation>
    <scope>NUCLEOTIDE SEQUENCE</scope>
    <source>
        <strain evidence="8">K2</strain>
    </source>
</reference>
<dbReference type="Pfam" id="PF03564">
    <property type="entry name" value="DUF1759"/>
    <property type="match status" value="1"/>
</dbReference>
<evidence type="ECO:0000256" key="6">
    <source>
        <dbReference type="SAM" id="Phobius"/>
    </source>
</evidence>
<feature type="transmembrane region" description="Helical" evidence="6">
    <location>
        <begin position="162"/>
        <end position="186"/>
    </location>
</feature>
<dbReference type="GO" id="GO:0140359">
    <property type="term" value="F:ABC-type transporter activity"/>
    <property type="evidence" value="ECO:0007669"/>
    <property type="project" value="InterPro"/>
</dbReference>
<dbReference type="Pfam" id="PF10457">
    <property type="entry name" value="MENTAL"/>
    <property type="match status" value="1"/>
</dbReference>
<dbReference type="InterPro" id="IPR036640">
    <property type="entry name" value="ABC1_TM_sf"/>
</dbReference>
<keyword evidence="4" id="KW-0175">Coiled coil</keyword>
<dbReference type="Pfam" id="PF00664">
    <property type="entry name" value="ABC_membrane"/>
    <property type="match status" value="1"/>
</dbReference>
<comment type="caution">
    <text evidence="8">The sequence shown here is derived from an EMBL/GenBank/DDBJ whole genome shotgun (WGS) entry which is preliminary data.</text>
</comment>
<dbReference type="PROSITE" id="PS50929">
    <property type="entry name" value="ABC_TM1F"/>
    <property type="match status" value="1"/>
</dbReference>
<dbReference type="GO" id="GO:0005524">
    <property type="term" value="F:ATP binding"/>
    <property type="evidence" value="ECO:0007669"/>
    <property type="project" value="InterPro"/>
</dbReference>
<protein>
    <submittedName>
        <fullName evidence="8">ABC transporter B family member 1</fullName>
    </submittedName>
</protein>
<feature type="region of interest" description="Disordered" evidence="5">
    <location>
        <begin position="464"/>
        <end position="490"/>
    </location>
</feature>
<evidence type="ECO:0000256" key="4">
    <source>
        <dbReference type="SAM" id="Coils"/>
    </source>
</evidence>
<dbReference type="GO" id="GO:0016020">
    <property type="term" value="C:membrane"/>
    <property type="evidence" value="ECO:0007669"/>
    <property type="project" value="InterPro"/>
</dbReference>
<feature type="transmembrane region" description="Helical" evidence="6">
    <location>
        <begin position="266"/>
        <end position="290"/>
    </location>
</feature>
<dbReference type="Gene3D" id="1.20.1560.10">
    <property type="entry name" value="ABC transporter type 1, transmembrane domain"/>
    <property type="match status" value="1"/>
</dbReference>
<evidence type="ECO:0000256" key="3">
    <source>
        <dbReference type="ARBA" id="ARBA00023136"/>
    </source>
</evidence>
<dbReference type="PANTHER" id="PTHR47331">
    <property type="entry name" value="PHD-TYPE DOMAIN-CONTAINING PROTEIN"/>
    <property type="match status" value="1"/>
</dbReference>
<keyword evidence="9" id="KW-1185">Reference proteome</keyword>
<evidence type="ECO:0000313" key="9">
    <source>
        <dbReference type="Proteomes" id="UP001249851"/>
    </source>
</evidence>